<evidence type="ECO:0000256" key="5">
    <source>
        <dbReference type="ARBA" id="ARBA00023136"/>
    </source>
</evidence>
<comment type="subcellular location">
    <subcellularLocation>
        <location evidence="1">Cell inner membrane</location>
        <topology evidence="1">Multi-pass membrane protein</topology>
    </subcellularLocation>
    <subcellularLocation>
        <location evidence="6">Cell membrane</location>
        <topology evidence="6">Multi-pass membrane protein</topology>
    </subcellularLocation>
</comment>
<evidence type="ECO:0000256" key="1">
    <source>
        <dbReference type="ARBA" id="ARBA00004429"/>
    </source>
</evidence>
<keyword evidence="6" id="KW-0050">Antiport</keyword>
<feature type="transmembrane region" description="Helical" evidence="6">
    <location>
        <begin position="283"/>
        <end position="304"/>
    </location>
</feature>
<keyword evidence="5 6" id="KW-0472">Membrane</keyword>
<evidence type="ECO:0000313" key="8">
    <source>
        <dbReference type="Proteomes" id="UP001169764"/>
    </source>
</evidence>
<evidence type="ECO:0000256" key="4">
    <source>
        <dbReference type="ARBA" id="ARBA00022989"/>
    </source>
</evidence>
<keyword evidence="8" id="KW-1185">Reference proteome</keyword>
<feature type="transmembrane region" description="Helical" evidence="6">
    <location>
        <begin position="121"/>
        <end position="140"/>
    </location>
</feature>
<feature type="transmembrane region" description="Helical" evidence="6">
    <location>
        <begin position="250"/>
        <end position="271"/>
    </location>
</feature>
<proteinExistence type="inferred from homology"/>
<evidence type="ECO:0000256" key="2">
    <source>
        <dbReference type="ARBA" id="ARBA00022475"/>
    </source>
</evidence>
<feature type="transmembrane region" description="Helical" evidence="6">
    <location>
        <begin position="356"/>
        <end position="376"/>
    </location>
</feature>
<dbReference type="Gene3D" id="1.20.1530.10">
    <property type="entry name" value="Na+/H+ antiporter like domain"/>
    <property type="match status" value="1"/>
</dbReference>
<dbReference type="Proteomes" id="UP001169764">
    <property type="component" value="Unassembled WGS sequence"/>
</dbReference>
<name>A0ABT8YC69_9SPHN</name>
<keyword evidence="6" id="KW-0915">Sodium</keyword>
<dbReference type="NCBIfam" id="TIGR00773">
    <property type="entry name" value="NhaA"/>
    <property type="match status" value="1"/>
</dbReference>
<keyword evidence="6" id="KW-0813">Transport</keyword>
<dbReference type="HAMAP" id="MF_01844">
    <property type="entry name" value="NhaA"/>
    <property type="match status" value="1"/>
</dbReference>
<comment type="caution">
    <text evidence="7">The sequence shown here is derived from an EMBL/GenBank/DDBJ whole genome shotgun (WGS) entry which is preliminary data.</text>
</comment>
<dbReference type="NCBIfam" id="NF007112">
    <property type="entry name" value="PRK09561.1"/>
    <property type="match status" value="1"/>
</dbReference>
<dbReference type="InterPro" id="IPR023171">
    <property type="entry name" value="Na/H_antiporter_dom_sf"/>
</dbReference>
<keyword evidence="4 6" id="KW-1133">Transmembrane helix</keyword>
<comment type="catalytic activity">
    <reaction evidence="6">
        <text>Na(+)(in) + 2 H(+)(out) = Na(+)(out) + 2 H(+)(in)</text>
        <dbReference type="Rhea" id="RHEA:29251"/>
        <dbReference type="ChEBI" id="CHEBI:15378"/>
        <dbReference type="ChEBI" id="CHEBI:29101"/>
    </reaction>
</comment>
<keyword evidence="2 6" id="KW-1003">Cell membrane</keyword>
<feature type="transmembrane region" description="Helical" evidence="6">
    <location>
        <begin position="147"/>
        <end position="170"/>
    </location>
</feature>
<sequence>MAGRQTLLPAFVRGEAAGGIALIAAAILALLVANSPLVTAYQSALHAQLGPLSLAHWINDGLMALFFLLVGLEVKREALEGALSTGGARVLPVIAAAAGMIVPALVYLGFVLSDPALARGWAIPAATDIAFAQAVLLLAGRHVPPSLRLFLTTVAIVDDIGAVLIIAFGYTAAVDPVMLAAAAAIFGVMLLLNRRGIDRLWPYLLLAALLWVAVYRSGVHATVAGVLAALTIPLRGGHGSAPLPMLEHRLHPWVAFAIVPLFGFANAGLSLSGLSVAKMAAPLPLAVAMGLFLGKQVGIGLGTFACLKLRLAPRPEGASGLQLYGVALLAGIGFTMSLFVGGLAFGDGAMLDEVKLGVLAGSFLSAIAGFLILRFARPLPAG</sequence>
<evidence type="ECO:0000256" key="3">
    <source>
        <dbReference type="ARBA" id="ARBA00022692"/>
    </source>
</evidence>
<protein>
    <recommendedName>
        <fullName evidence="6">Na(+)/H(+) antiporter NhaA</fullName>
    </recommendedName>
    <alternativeName>
        <fullName evidence="6">Sodium/proton antiporter NhaA</fullName>
    </alternativeName>
</protein>
<dbReference type="NCBIfam" id="NF007111">
    <property type="entry name" value="PRK09560.1"/>
    <property type="match status" value="1"/>
</dbReference>
<feature type="transmembrane region" description="Helical" evidence="6">
    <location>
        <begin position="12"/>
        <end position="34"/>
    </location>
</feature>
<dbReference type="EMBL" id="JAUOTP010000008">
    <property type="protein sequence ID" value="MDO6415929.1"/>
    <property type="molecule type" value="Genomic_DNA"/>
</dbReference>
<accession>A0ABT8YC69</accession>
<comment type="similarity">
    <text evidence="6">Belongs to the NhaA Na(+)/H(+) (TC 2.A.33) antiporter family.</text>
</comment>
<feature type="transmembrane region" description="Helical" evidence="6">
    <location>
        <begin position="54"/>
        <end position="74"/>
    </location>
</feature>
<dbReference type="PANTHER" id="PTHR30341:SF0">
    <property type="entry name" value="NA(+)_H(+) ANTIPORTER NHAA"/>
    <property type="match status" value="1"/>
</dbReference>
<evidence type="ECO:0000313" key="7">
    <source>
        <dbReference type="EMBL" id="MDO6415929.1"/>
    </source>
</evidence>
<dbReference type="InterPro" id="IPR004670">
    <property type="entry name" value="NhaA"/>
</dbReference>
<reference evidence="7" key="1">
    <citation type="submission" date="2023-07" db="EMBL/GenBank/DDBJ databases">
        <authorList>
            <person name="Kim M."/>
        </authorList>
    </citation>
    <scope>NUCLEOTIDE SEQUENCE</scope>
    <source>
        <strain evidence="7">BIUV-7</strain>
    </source>
</reference>
<feature type="transmembrane region" description="Helical" evidence="6">
    <location>
        <begin position="86"/>
        <end position="109"/>
    </location>
</feature>
<keyword evidence="3 6" id="KW-0812">Transmembrane</keyword>
<feature type="transmembrane region" description="Helical" evidence="6">
    <location>
        <begin position="324"/>
        <end position="344"/>
    </location>
</feature>
<feature type="transmembrane region" description="Helical" evidence="6">
    <location>
        <begin position="204"/>
        <end position="230"/>
    </location>
</feature>
<keyword evidence="6" id="KW-0739">Sodium transport</keyword>
<dbReference type="RefSeq" id="WP_303544654.1">
    <property type="nucleotide sequence ID" value="NZ_JAUOTP010000008.1"/>
</dbReference>
<organism evidence="7 8">
    <name type="scientific">Sphingomonas natans</name>
    <dbReference type="NCBI Taxonomy" id="3063330"/>
    <lineage>
        <taxon>Bacteria</taxon>
        <taxon>Pseudomonadati</taxon>
        <taxon>Pseudomonadota</taxon>
        <taxon>Alphaproteobacteria</taxon>
        <taxon>Sphingomonadales</taxon>
        <taxon>Sphingomonadaceae</taxon>
        <taxon>Sphingomonas</taxon>
    </lineage>
</organism>
<gene>
    <name evidence="6 7" type="primary">nhaA</name>
    <name evidence="7" type="ORF">Q4F19_16180</name>
</gene>
<evidence type="ECO:0000256" key="6">
    <source>
        <dbReference type="HAMAP-Rule" id="MF_01844"/>
    </source>
</evidence>
<comment type="function">
    <text evidence="6">Na(+)/H(+) antiporter that extrudes sodium in exchange for external protons.</text>
</comment>
<dbReference type="Pfam" id="PF06965">
    <property type="entry name" value="Na_H_antiport_1"/>
    <property type="match status" value="1"/>
</dbReference>
<feature type="transmembrane region" description="Helical" evidence="6">
    <location>
        <begin position="176"/>
        <end position="192"/>
    </location>
</feature>
<dbReference type="PANTHER" id="PTHR30341">
    <property type="entry name" value="SODIUM ION/PROTON ANTIPORTER NHAA-RELATED"/>
    <property type="match status" value="1"/>
</dbReference>
<keyword evidence="6" id="KW-0406">Ion transport</keyword>